<dbReference type="Proteomes" id="UP000499080">
    <property type="component" value="Unassembled WGS sequence"/>
</dbReference>
<organism evidence="1 2">
    <name type="scientific">Araneus ventricosus</name>
    <name type="common">Orbweaver spider</name>
    <name type="synonym">Epeira ventricosa</name>
    <dbReference type="NCBI Taxonomy" id="182803"/>
    <lineage>
        <taxon>Eukaryota</taxon>
        <taxon>Metazoa</taxon>
        <taxon>Ecdysozoa</taxon>
        <taxon>Arthropoda</taxon>
        <taxon>Chelicerata</taxon>
        <taxon>Arachnida</taxon>
        <taxon>Araneae</taxon>
        <taxon>Araneomorphae</taxon>
        <taxon>Entelegynae</taxon>
        <taxon>Araneoidea</taxon>
        <taxon>Araneidae</taxon>
        <taxon>Araneus</taxon>
    </lineage>
</organism>
<accession>A0A4Y2HNC5</accession>
<keyword evidence="2" id="KW-1185">Reference proteome</keyword>
<name>A0A4Y2HNC5_ARAVE</name>
<dbReference type="AlphaFoldDB" id="A0A4Y2HNC5"/>
<dbReference type="EMBL" id="BGPR01002042">
    <property type="protein sequence ID" value="GBM66740.1"/>
    <property type="molecule type" value="Genomic_DNA"/>
</dbReference>
<reference evidence="1 2" key="1">
    <citation type="journal article" date="2019" name="Sci. Rep.">
        <title>Orb-weaving spider Araneus ventricosus genome elucidates the spidroin gene catalogue.</title>
        <authorList>
            <person name="Kono N."/>
            <person name="Nakamura H."/>
            <person name="Ohtoshi R."/>
            <person name="Moran D.A.P."/>
            <person name="Shinohara A."/>
            <person name="Yoshida Y."/>
            <person name="Fujiwara M."/>
            <person name="Mori M."/>
            <person name="Tomita M."/>
            <person name="Arakawa K."/>
        </authorList>
    </citation>
    <scope>NUCLEOTIDE SEQUENCE [LARGE SCALE GENOMIC DNA]</scope>
</reference>
<comment type="caution">
    <text evidence="1">The sequence shown here is derived from an EMBL/GenBank/DDBJ whole genome shotgun (WGS) entry which is preliminary data.</text>
</comment>
<protein>
    <submittedName>
        <fullName evidence="1">Uncharacterized protein</fullName>
    </submittedName>
</protein>
<proteinExistence type="predicted"/>
<sequence>MCRAILKLKSNAYFERGSEVGADNEQFDVAWHSQLLDSIKDVHADNEQNRCKATERTWIKCLSQFEIVKGAMNIKLCMRDSIEIIFPANKLVADGG</sequence>
<gene>
    <name evidence="1" type="ORF">AVEN_89453_1</name>
</gene>
<evidence type="ECO:0000313" key="2">
    <source>
        <dbReference type="Proteomes" id="UP000499080"/>
    </source>
</evidence>
<evidence type="ECO:0000313" key="1">
    <source>
        <dbReference type="EMBL" id="GBM66740.1"/>
    </source>
</evidence>